<dbReference type="InterPro" id="IPR013752">
    <property type="entry name" value="KPA_reductase"/>
</dbReference>
<dbReference type="Pfam" id="PF02558">
    <property type="entry name" value="ApbA"/>
    <property type="match status" value="1"/>
</dbReference>
<evidence type="ECO:0000259" key="5">
    <source>
        <dbReference type="Pfam" id="PF02558"/>
    </source>
</evidence>
<dbReference type="Gene3D" id="1.10.1040.10">
    <property type="entry name" value="N-(1-d-carboxylethyl)-l-norvaline Dehydrogenase, domain 2"/>
    <property type="match status" value="1"/>
</dbReference>
<dbReference type="Pfam" id="PF08546">
    <property type="entry name" value="ApbA_C"/>
    <property type="match status" value="1"/>
</dbReference>
<evidence type="ECO:0000259" key="6">
    <source>
        <dbReference type="Pfam" id="PF08546"/>
    </source>
</evidence>
<comment type="similarity">
    <text evidence="1 4">Belongs to the ketopantoate reductase family.</text>
</comment>
<sequence>MKCVIHGSGGVGGYYGGCLARAGHEVFFIARGAHLKAIQKQGLSIKSAKGDFRIETPKSGERCDPNFCPDLVIVAVKSWQLPEITEEIKNYCTPSTLILPLQNGADASDILADILGPERVLGGLTKIFSKIEAPGVINHFTGATYIGFGEYFQDPQFQNAPDSLSERCRNLEKELDSTPGIDAEAFVDIQKELWRKMLIFVSTSGVGTITRTPNGVFRSIPETREMLIQLIREILIIGQAKKVNIGEDDYEWAISTIDAMAPESNSSLFRDIQSNRPSELHSIHGFLVREAERLSVDVPALRFIYHCLIPQENLARES</sequence>
<dbReference type="FunFam" id="1.10.1040.10:FF:000017">
    <property type="entry name" value="2-dehydropantoate 2-reductase"/>
    <property type="match status" value="1"/>
</dbReference>
<name>E0XSH1_9DELT</name>
<dbReference type="EC" id="1.1.1.169" evidence="4"/>
<feature type="domain" description="Ketopantoate reductase C-terminal" evidence="6">
    <location>
        <begin position="188"/>
        <end position="308"/>
    </location>
</feature>
<evidence type="ECO:0000256" key="1">
    <source>
        <dbReference type="ARBA" id="ARBA00007870"/>
    </source>
</evidence>
<keyword evidence="4" id="KW-0566">Pantothenate biosynthesis</keyword>
<dbReference type="InterPro" id="IPR008927">
    <property type="entry name" value="6-PGluconate_DH-like_C_sf"/>
</dbReference>
<reference evidence="7" key="1">
    <citation type="journal article" date="2011" name="Environ. Microbiol.">
        <title>Time-series analyses of Monterey Bay coastal microbial picoplankton using a 'genome proxy' microarray.</title>
        <authorList>
            <person name="Rich V.I."/>
            <person name="Pham V.D."/>
            <person name="Eppley J."/>
            <person name="Shi Y."/>
            <person name="DeLong E.F."/>
        </authorList>
    </citation>
    <scope>NUCLEOTIDE SEQUENCE</scope>
</reference>
<dbReference type="UniPathway" id="UPA00028">
    <property type="reaction ID" value="UER00004"/>
</dbReference>
<comment type="function">
    <text evidence="4">Catalyzes the NADPH-dependent reduction of ketopantoate into pantoic acid.</text>
</comment>
<comment type="pathway">
    <text evidence="4">Cofactor biosynthesis; (R)-pantothenate biosynthesis; (R)-pantoate from 3-methyl-2-oxobutanoate: step 2/2.</text>
</comment>
<protein>
    <recommendedName>
        <fullName evidence="4">2-dehydropantoate 2-reductase</fullName>
        <ecNumber evidence="4">1.1.1.169</ecNumber>
    </recommendedName>
    <alternativeName>
        <fullName evidence="4">Ketopantoate reductase</fullName>
    </alternativeName>
</protein>
<dbReference type="SUPFAM" id="SSF48179">
    <property type="entry name" value="6-phosphogluconate dehydrogenase C-terminal domain-like"/>
    <property type="match status" value="1"/>
</dbReference>
<dbReference type="InterPro" id="IPR013328">
    <property type="entry name" value="6PGD_dom2"/>
</dbReference>
<dbReference type="AlphaFoldDB" id="E0XSH1"/>
<dbReference type="NCBIfam" id="TIGR00745">
    <property type="entry name" value="apbA_panE"/>
    <property type="match status" value="1"/>
</dbReference>
<dbReference type="GO" id="GO:0008677">
    <property type="term" value="F:2-dehydropantoate 2-reductase activity"/>
    <property type="evidence" value="ECO:0007669"/>
    <property type="project" value="UniProtKB-EC"/>
</dbReference>
<dbReference type="SUPFAM" id="SSF51735">
    <property type="entry name" value="NAD(P)-binding Rossmann-fold domains"/>
    <property type="match status" value="1"/>
</dbReference>
<organism evidence="7">
    <name type="scientific">uncultured delta proteobacterium HF0070_30B07</name>
    <dbReference type="NCBI Taxonomy" id="710826"/>
    <lineage>
        <taxon>Bacteria</taxon>
        <taxon>Deltaproteobacteria</taxon>
        <taxon>environmental samples</taxon>
    </lineage>
</organism>
<evidence type="ECO:0000313" key="7">
    <source>
        <dbReference type="EMBL" id="ADI17362.1"/>
    </source>
</evidence>
<dbReference type="Gene3D" id="3.40.50.720">
    <property type="entry name" value="NAD(P)-binding Rossmann-like Domain"/>
    <property type="match status" value="1"/>
</dbReference>
<dbReference type="InterPro" id="IPR036291">
    <property type="entry name" value="NAD(P)-bd_dom_sf"/>
</dbReference>
<dbReference type="GO" id="GO:0015940">
    <property type="term" value="P:pantothenate biosynthetic process"/>
    <property type="evidence" value="ECO:0007669"/>
    <property type="project" value="UniProtKB-UniPathway"/>
</dbReference>
<evidence type="ECO:0000256" key="3">
    <source>
        <dbReference type="ARBA" id="ARBA00023002"/>
    </source>
</evidence>
<dbReference type="InterPro" id="IPR051402">
    <property type="entry name" value="KPR-Related"/>
</dbReference>
<dbReference type="InterPro" id="IPR003710">
    <property type="entry name" value="ApbA"/>
</dbReference>
<feature type="domain" description="Ketopantoate reductase N-terminal" evidence="5">
    <location>
        <begin position="4"/>
        <end position="147"/>
    </location>
</feature>
<keyword evidence="2 4" id="KW-0521">NADP</keyword>
<keyword evidence="3 4" id="KW-0560">Oxidoreductase</keyword>
<evidence type="ECO:0000256" key="4">
    <source>
        <dbReference type="RuleBase" id="RU362068"/>
    </source>
</evidence>
<dbReference type="GO" id="GO:0005737">
    <property type="term" value="C:cytoplasm"/>
    <property type="evidence" value="ECO:0007669"/>
    <property type="project" value="TreeGrafter"/>
</dbReference>
<dbReference type="PANTHER" id="PTHR21708:SF26">
    <property type="entry name" value="2-DEHYDROPANTOATE 2-REDUCTASE"/>
    <property type="match status" value="1"/>
</dbReference>
<accession>E0XSH1</accession>
<proteinExistence type="inferred from homology"/>
<evidence type="ECO:0000256" key="2">
    <source>
        <dbReference type="ARBA" id="ARBA00022857"/>
    </source>
</evidence>
<dbReference type="EMBL" id="GU474862">
    <property type="protein sequence ID" value="ADI17362.1"/>
    <property type="molecule type" value="Genomic_DNA"/>
</dbReference>
<dbReference type="PANTHER" id="PTHR21708">
    <property type="entry name" value="PROBABLE 2-DEHYDROPANTOATE 2-REDUCTASE"/>
    <property type="match status" value="1"/>
</dbReference>
<comment type="catalytic activity">
    <reaction evidence="4">
        <text>(R)-pantoate + NADP(+) = 2-dehydropantoate + NADPH + H(+)</text>
        <dbReference type="Rhea" id="RHEA:16233"/>
        <dbReference type="ChEBI" id="CHEBI:11561"/>
        <dbReference type="ChEBI" id="CHEBI:15378"/>
        <dbReference type="ChEBI" id="CHEBI:15980"/>
        <dbReference type="ChEBI" id="CHEBI:57783"/>
        <dbReference type="ChEBI" id="CHEBI:58349"/>
        <dbReference type="EC" id="1.1.1.169"/>
    </reaction>
</comment>
<dbReference type="InterPro" id="IPR013332">
    <property type="entry name" value="KPR_N"/>
</dbReference>